<proteinExistence type="predicted"/>
<dbReference type="EMBL" id="CAWUFR010000118">
    <property type="protein sequence ID" value="CAK6968400.1"/>
    <property type="molecule type" value="Genomic_DNA"/>
</dbReference>
<name>A0AAV1P9X3_SCOSC</name>
<organism evidence="2 3">
    <name type="scientific">Scomber scombrus</name>
    <name type="common">Atlantic mackerel</name>
    <name type="synonym">Scomber vernalis</name>
    <dbReference type="NCBI Taxonomy" id="13677"/>
    <lineage>
        <taxon>Eukaryota</taxon>
        <taxon>Metazoa</taxon>
        <taxon>Chordata</taxon>
        <taxon>Craniata</taxon>
        <taxon>Vertebrata</taxon>
        <taxon>Euteleostomi</taxon>
        <taxon>Actinopterygii</taxon>
        <taxon>Neopterygii</taxon>
        <taxon>Teleostei</taxon>
        <taxon>Neoteleostei</taxon>
        <taxon>Acanthomorphata</taxon>
        <taxon>Pelagiaria</taxon>
        <taxon>Scombriformes</taxon>
        <taxon>Scombridae</taxon>
        <taxon>Scomber</taxon>
    </lineage>
</organism>
<dbReference type="Proteomes" id="UP001314229">
    <property type="component" value="Unassembled WGS sequence"/>
</dbReference>
<evidence type="ECO:0000313" key="3">
    <source>
        <dbReference type="Proteomes" id="UP001314229"/>
    </source>
</evidence>
<gene>
    <name evidence="2" type="ORF">FSCOSCO3_A025687</name>
</gene>
<evidence type="ECO:0000256" key="1">
    <source>
        <dbReference type="SAM" id="MobiDB-lite"/>
    </source>
</evidence>
<accession>A0AAV1P9X3</accession>
<feature type="region of interest" description="Disordered" evidence="1">
    <location>
        <begin position="75"/>
        <end position="112"/>
    </location>
</feature>
<comment type="caution">
    <text evidence="2">The sequence shown here is derived from an EMBL/GenBank/DDBJ whole genome shotgun (WGS) entry which is preliminary data.</text>
</comment>
<sequence length="112" mass="13524">MMEIYMIHRKATDRNTMLRVDCFPSQKNPLSENIPTSRLRRRRRRVCDTEEEFDDKASDVAIRSAEREYKRNIRRINRFTEKKPRSRGAESSNRKQLPKKETHTPDLEKYVL</sequence>
<feature type="compositionally biased region" description="Basic and acidic residues" evidence="1">
    <location>
        <begin position="98"/>
        <end position="112"/>
    </location>
</feature>
<keyword evidence="3" id="KW-1185">Reference proteome</keyword>
<reference evidence="2 3" key="1">
    <citation type="submission" date="2024-01" db="EMBL/GenBank/DDBJ databases">
        <authorList>
            <person name="Alioto T."/>
            <person name="Alioto T."/>
            <person name="Gomez Garrido J."/>
        </authorList>
    </citation>
    <scope>NUCLEOTIDE SEQUENCE [LARGE SCALE GENOMIC DNA]</scope>
</reference>
<evidence type="ECO:0000313" key="2">
    <source>
        <dbReference type="EMBL" id="CAK6968400.1"/>
    </source>
</evidence>
<dbReference type="AlphaFoldDB" id="A0AAV1P9X3"/>
<protein>
    <submittedName>
        <fullName evidence="2">Uncharacterized protein</fullName>
    </submittedName>
</protein>